<gene>
    <name evidence="2" type="ORF">SLS55_008274</name>
</gene>
<feature type="compositionally biased region" description="Polar residues" evidence="1">
    <location>
        <begin position="393"/>
        <end position="409"/>
    </location>
</feature>
<feature type="compositionally biased region" description="Polar residues" evidence="1">
    <location>
        <begin position="288"/>
        <end position="309"/>
    </location>
</feature>
<comment type="caution">
    <text evidence="2">The sequence shown here is derived from an EMBL/GenBank/DDBJ whole genome shotgun (WGS) entry which is preliminary data.</text>
</comment>
<dbReference type="Proteomes" id="UP001430584">
    <property type="component" value="Unassembled WGS sequence"/>
</dbReference>
<feature type="compositionally biased region" description="Low complexity" evidence="1">
    <location>
        <begin position="376"/>
        <end position="392"/>
    </location>
</feature>
<organism evidence="2 3">
    <name type="scientific">Diplodia seriata</name>
    <dbReference type="NCBI Taxonomy" id="420778"/>
    <lineage>
        <taxon>Eukaryota</taxon>
        <taxon>Fungi</taxon>
        <taxon>Dikarya</taxon>
        <taxon>Ascomycota</taxon>
        <taxon>Pezizomycotina</taxon>
        <taxon>Dothideomycetes</taxon>
        <taxon>Dothideomycetes incertae sedis</taxon>
        <taxon>Botryosphaeriales</taxon>
        <taxon>Botryosphaeriaceae</taxon>
        <taxon>Diplodia</taxon>
    </lineage>
</organism>
<dbReference type="EMBL" id="JAJVCZ030000008">
    <property type="protein sequence ID" value="KAL0257461.1"/>
    <property type="molecule type" value="Genomic_DNA"/>
</dbReference>
<dbReference type="GeneID" id="92012359"/>
<sequence>MSQNGYPAYTTYEAGAAYFNGPISAPPRPFDGRAGPPPSAAKQMEPGMQAILTGERHPMTYTYPGYEGSFHGTPPIDQNLQALLSGHRPYASARDTGVAYSNPIANFYHDADGPWNSVRATNQAGGSTANATLTVPVPNLDYSSYRDAPPSEISDSGYASQAAASQSVVNTNAEPPDYNRESVSPIENALAGIDSKSGNLDVANHKDSPDLVINQRRDDDGSNSLVPDGKSSLSHTYARQSQWEQGDFQQYQGDSTQPLVMSGDQRPSRISPSDAPKLRQLATAAVTADSQPTSKATSKNGSNKAQSSKCAPAMEDGQKRLYSKFSNIIASSIASGAANESLNKAVLRALMELGQNKYIVAPTSHRKGLAAKEAQTSRSPPGSPGPDGTETTMSTAEVKTALATLSRSFAKNPDAVPNGKAGKSQGFECPCCSRVSKRRCDQK</sequence>
<name>A0ABR3CAZ6_9PEZI</name>
<feature type="region of interest" description="Disordered" evidence="1">
    <location>
        <begin position="142"/>
        <end position="182"/>
    </location>
</feature>
<feature type="region of interest" description="Disordered" evidence="1">
    <location>
        <begin position="197"/>
        <end position="239"/>
    </location>
</feature>
<dbReference type="RefSeq" id="XP_066630490.1">
    <property type="nucleotide sequence ID" value="XM_066779686.1"/>
</dbReference>
<keyword evidence="3" id="KW-1185">Reference proteome</keyword>
<protein>
    <submittedName>
        <fullName evidence="2">Uncharacterized protein</fullName>
    </submittedName>
</protein>
<feature type="region of interest" description="Disordered" evidence="1">
    <location>
        <begin position="367"/>
        <end position="443"/>
    </location>
</feature>
<evidence type="ECO:0000256" key="1">
    <source>
        <dbReference type="SAM" id="MobiDB-lite"/>
    </source>
</evidence>
<evidence type="ECO:0000313" key="2">
    <source>
        <dbReference type="EMBL" id="KAL0257461.1"/>
    </source>
</evidence>
<feature type="compositionally biased region" description="Basic and acidic residues" evidence="1">
    <location>
        <begin position="203"/>
        <end position="220"/>
    </location>
</feature>
<feature type="region of interest" description="Disordered" evidence="1">
    <location>
        <begin position="253"/>
        <end position="313"/>
    </location>
</feature>
<proteinExistence type="predicted"/>
<evidence type="ECO:0000313" key="3">
    <source>
        <dbReference type="Proteomes" id="UP001430584"/>
    </source>
</evidence>
<reference evidence="2 3" key="1">
    <citation type="submission" date="2024-02" db="EMBL/GenBank/DDBJ databases">
        <title>De novo assembly and annotation of 12 fungi associated with fruit tree decline syndrome in Ontario, Canada.</title>
        <authorList>
            <person name="Sulman M."/>
            <person name="Ellouze W."/>
            <person name="Ilyukhin E."/>
        </authorList>
    </citation>
    <scope>NUCLEOTIDE SEQUENCE [LARGE SCALE GENOMIC DNA]</scope>
    <source>
        <strain evidence="2 3">FDS-637</strain>
    </source>
</reference>
<accession>A0ABR3CAZ6</accession>